<organism evidence="2 3">
    <name type="scientific">Aureococcus anophagefferens</name>
    <name type="common">Harmful bloom alga</name>
    <dbReference type="NCBI Taxonomy" id="44056"/>
    <lineage>
        <taxon>Eukaryota</taxon>
        <taxon>Sar</taxon>
        <taxon>Stramenopiles</taxon>
        <taxon>Ochrophyta</taxon>
        <taxon>Pelagophyceae</taxon>
        <taxon>Pelagomonadales</taxon>
        <taxon>Pelagomonadaceae</taxon>
        <taxon>Aureococcus</taxon>
    </lineage>
</organism>
<keyword evidence="3" id="KW-1185">Reference proteome</keyword>
<accession>A0ABR1G977</accession>
<proteinExistence type="predicted"/>
<sequence length="449" mass="45401">MRTSLLAWWAAACLVRGAAAGALIVQAPDFGGGVNKTLVIVGGASIANDKYAPLGRAIQRFAAANNLSLWVAIPAFPLDTPNPAALPAEVEEAYAATFDGCAPEDVFVAGHSLGGIFSQALVHGSSYAGLVLLGSYLSTVYGYDVASFPKPVLTLGGELDGLTRVTRLARELASLEAAVGAGGERAKFDKPVGLALGVSHSQFASGVNVTSFGVKDLRPAVTEGAAHAAIGEIVAAFLAFQTFGTAARPDALVALAVAVDELNATLAPFRAADDAGRCAAWQRSLAANVSAAFAVDEDDAASLAGFDLANPDIAGAAVRVVSRAAAPPNPADSSLARVAPSSVDCKALPRPANAKRLAAARALLEGTRALDRYDATGVPFGAFSDRTVATGLGWQAAALDVAAADGAVATSAPLLATADAALCKLLPVSRVVEIALVDGLPRFDGSFAL</sequence>
<dbReference type="Gene3D" id="3.40.50.1820">
    <property type="entry name" value="alpha/beta hydrolase"/>
    <property type="match status" value="1"/>
</dbReference>
<name>A0ABR1G977_AURAN</name>
<gene>
    <name evidence="2" type="ORF">SO694_00005045</name>
</gene>
<reference evidence="2 3" key="1">
    <citation type="submission" date="2024-03" db="EMBL/GenBank/DDBJ databases">
        <title>Aureococcus anophagefferens CCMP1851 and Kratosvirus quantuckense: Draft genome of a second virus-susceptible host strain in the model system.</title>
        <authorList>
            <person name="Chase E."/>
            <person name="Truchon A.R."/>
            <person name="Schepens W."/>
            <person name="Wilhelm S.W."/>
        </authorList>
    </citation>
    <scope>NUCLEOTIDE SEQUENCE [LARGE SCALE GENOMIC DNA]</scope>
    <source>
        <strain evidence="2 3">CCMP1851</strain>
    </source>
</reference>
<dbReference type="Proteomes" id="UP001363151">
    <property type="component" value="Unassembled WGS sequence"/>
</dbReference>
<feature type="chain" id="PRO_5046655107" description="Alpha/beta hydrolase fold-5 domain-containing protein" evidence="1">
    <location>
        <begin position="21"/>
        <end position="449"/>
    </location>
</feature>
<protein>
    <recommendedName>
        <fullName evidence="4">Alpha/beta hydrolase fold-5 domain-containing protein</fullName>
    </recommendedName>
</protein>
<evidence type="ECO:0000313" key="2">
    <source>
        <dbReference type="EMBL" id="KAK7249816.1"/>
    </source>
</evidence>
<keyword evidence="1" id="KW-0732">Signal</keyword>
<comment type="caution">
    <text evidence="2">The sequence shown here is derived from an EMBL/GenBank/DDBJ whole genome shotgun (WGS) entry which is preliminary data.</text>
</comment>
<evidence type="ECO:0000313" key="3">
    <source>
        <dbReference type="Proteomes" id="UP001363151"/>
    </source>
</evidence>
<evidence type="ECO:0000256" key="1">
    <source>
        <dbReference type="SAM" id="SignalP"/>
    </source>
</evidence>
<feature type="signal peptide" evidence="1">
    <location>
        <begin position="1"/>
        <end position="20"/>
    </location>
</feature>
<dbReference type="EMBL" id="JBBJCI010000039">
    <property type="protein sequence ID" value="KAK7249816.1"/>
    <property type="molecule type" value="Genomic_DNA"/>
</dbReference>
<dbReference type="InterPro" id="IPR029058">
    <property type="entry name" value="AB_hydrolase_fold"/>
</dbReference>
<dbReference type="SUPFAM" id="SSF53474">
    <property type="entry name" value="alpha/beta-Hydrolases"/>
    <property type="match status" value="1"/>
</dbReference>
<evidence type="ECO:0008006" key="4">
    <source>
        <dbReference type="Google" id="ProtNLM"/>
    </source>
</evidence>